<evidence type="ECO:0000256" key="7">
    <source>
        <dbReference type="ARBA" id="ARBA00022832"/>
    </source>
</evidence>
<comment type="caution">
    <text evidence="17">The sequence shown here is derived from an EMBL/GenBank/DDBJ whole genome shotgun (WGS) entry which is preliminary data.</text>
</comment>
<evidence type="ECO:0000256" key="13">
    <source>
        <dbReference type="ARBA" id="ARBA00047659"/>
    </source>
</evidence>
<sequence>MKRVVVTGLGAVTPVGNDIPTFWENLSNGVSGIGLIHHFDPSGYKAKVAAEVKDFDITRYVDKMAAKRLDLFSQYAISAAQEAMEDSGLACDPERLGVYIGSGIGGLSTMVREEEKLLKSGPHRVSPMTIPMMIANLAAGNVAIRFNAQGPCLPVVTACATGTNAIGEAYRTIAGGWADAILAGGTEASITTLGVAAFTACMALTQNDDPKTACRPFDKRRDGFVMGEGAGVLVLEEYEHAKARGAKIYAEVAGYGHTCDAHHVTAPDPEAKGASRAIRQALGQAGHAAGERVYYNAHGTSTPLNDASETLAVKLAFGEEEAHKIAVSSTKSMTGHMLGAAGAVEAIASILALDNSLLPPTIGYGEPDPECDLDYIPNTARKAEIDLAVSASLGFGGHNACLAFRKAR</sequence>
<dbReference type="NCBIfam" id="NF005589">
    <property type="entry name" value="PRK07314.1"/>
    <property type="match status" value="1"/>
</dbReference>
<evidence type="ECO:0000256" key="10">
    <source>
        <dbReference type="ARBA" id="ARBA00023315"/>
    </source>
</evidence>
<dbReference type="PANTHER" id="PTHR11712:SF336">
    <property type="entry name" value="3-OXOACYL-[ACYL-CARRIER-PROTEIN] SYNTHASE, MITOCHONDRIAL"/>
    <property type="match status" value="1"/>
</dbReference>
<evidence type="ECO:0000259" key="16">
    <source>
        <dbReference type="PROSITE" id="PS52004"/>
    </source>
</evidence>
<comment type="pathway">
    <text evidence="1 14">Lipid metabolism; fatty acid biosynthesis.</text>
</comment>
<evidence type="ECO:0000256" key="1">
    <source>
        <dbReference type="ARBA" id="ARBA00005194"/>
    </source>
</evidence>
<dbReference type="PROSITE" id="PS00606">
    <property type="entry name" value="KS3_1"/>
    <property type="match status" value="1"/>
</dbReference>
<dbReference type="EMBL" id="JACRTB010000009">
    <property type="protein sequence ID" value="MBC8576125.1"/>
    <property type="molecule type" value="Genomic_DNA"/>
</dbReference>
<dbReference type="NCBIfam" id="TIGR03150">
    <property type="entry name" value="fabF"/>
    <property type="match status" value="1"/>
</dbReference>
<keyword evidence="6 14" id="KW-0808">Transferase</keyword>
<gene>
    <name evidence="17" type="primary">fabF</name>
    <name evidence="17" type="ORF">H8717_06860</name>
</gene>
<evidence type="ECO:0000256" key="4">
    <source>
        <dbReference type="ARBA" id="ARBA00014657"/>
    </source>
</evidence>
<dbReference type="GO" id="GO:0004315">
    <property type="term" value="F:3-oxoacyl-[acyl-carrier-protein] synthase activity"/>
    <property type="evidence" value="ECO:0007669"/>
    <property type="project" value="UniProtKB-EC"/>
</dbReference>
<dbReference type="InterPro" id="IPR016039">
    <property type="entry name" value="Thiolase-like"/>
</dbReference>
<dbReference type="InterPro" id="IPR020841">
    <property type="entry name" value="PKS_Beta-ketoAc_synthase_dom"/>
</dbReference>
<keyword evidence="9 14" id="KW-0275">Fatty acid biosynthesis</keyword>
<dbReference type="PROSITE" id="PS52004">
    <property type="entry name" value="KS3_2"/>
    <property type="match status" value="1"/>
</dbReference>
<dbReference type="Pfam" id="PF00109">
    <property type="entry name" value="ketoacyl-synt"/>
    <property type="match status" value="1"/>
</dbReference>
<evidence type="ECO:0000256" key="6">
    <source>
        <dbReference type="ARBA" id="ARBA00022679"/>
    </source>
</evidence>
<evidence type="ECO:0000256" key="15">
    <source>
        <dbReference type="RuleBase" id="RU003694"/>
    </source>
</evidence>
<dbReference type="InterPro" id="IPR014030">
    <property type="entry name" value="Ketoacyl_synth_N"/>
</dbReference>
<evidence type="ECO:0000256" key="12">
    <source>
        <dbReference type="ARBA" id="ARBA00047318"/>
    </source>
</evidence>
<evidence type="ECO:0000313" key="17">
    <source>
        <dbReference type="EMBL" id="MBC8576125.1"/>
    </source>
</evidence>
<evidence type="ECO:0000256" key="9">
    <source>
        <dbReference type="ARBA" id="ARBA00023160"/>
    </source>
</evidence>
<keyword evidence="7" id="KW-0276">Fatty acid metabolism</keyword>
<keyword evidence="10 14" id="KW-0012">Acyltransferase</keyword>
<dbReference type="Gene3D" id="3.40.47.10">
    <property type="match status" value="1"/>
</dbReference>
<dbReference type="RefSeq" id="WP_262399677.1">
    <property type="nucleotide sequence ID" value="NZ_JACRTB010000009.1"/>
</dbReference>
<comment type="function">
    <text evidence="11 14">Involved in the type II fatty acid elongation cycle. Catalyzes the elongation of a wide range of acyl-ACP by the addition of two carbons from malonyl-ACP to an acyl acceptor. Can efficiently catalyze the conversion of palmitoleoyl-ACP (cis-hexadec-9-enoyl-ACP) to cis-vaccenoyl-ACP (cis-octadec-11-enoyl-ACP), an essential step in the thermal regulation of fatty acid composition.</text>
</comment>
<proteinExistence type="inferred from homology"/>
<dbReference type="PANTHER" id="PTHR11712">
    <property type="entry name" value="POLYKETIDE SYNTHASE-RELATED"/>
    <property type="match status" value="1"/>
</dbReference>
<protein>
    <recommendedName>
        <fullName evidence="4 14">3-oxoacyl-[acyl-carrier-protein] synthase 2</fullName>
        <ecNumber evidence="3 14">2.3.1.179</ecNumber>
    </recommendedName>
</protein>
<dbReference type="SMART" id="SM00825">
    <property type="entry name" value="PKS_KS"/>
    <property type="match status" value="1"/>
</dbReference>
<evidence type="ECO:0000256" key="5">
    <source>
        <dbReference type="ARBA" id="ARBA00022516"/>
    </source>
</evidence>
<dbReference type="SUPFAM" id="SSF53901">
    <property type="entry name" value="Thiolase-like"/>
    <property type="match status" value="2"/>
</dbReference>
<comment type="catalytic activity">
    <reaction evidence="12 14">
        <text>(9Z)-hexadecenoyl-[ACP] + malonyl-[ACP] + H(+) = 3-oxo-(11Z)-octadecenoyl-[ACP] + holo-[ACP] + CO2</text>
        <dbReference type="Rhea" id="RHEA:55040"/>
        <dbReference type="Rhea" id="RHEA-COMP:9623"/>
        <dbReference type="Rhea" id="RHEA-COMP:9685"/>
        <dbReference type="Rhea" id="RHEA-COMP:10800"/>
        <dbReference type="Rhea" id="RHEA-COMP:14074"/>
        <dbReference type="ChEBI" id="CHEBI:15378"/>
        <dbReference type="ChEBI" id="CHEBI:16526"/>
        <dbReference type="ChEBI" id="CHEBI:64479"/>
        <dbReference type="ChEBI" id="CHEBI:78449"/>
        <dbReference type="ChEBI" id="CHEBI:83989"/>
        <dbReference type="ChEBI" id="CHEBI:138538"/>
        <dbReference type="EC" id="2.3.1.179"/>
    </reaction>
</comment>
<dbReference type="InterPro" id="IPR018201">
    <property type="entry name" value="Ketoacyl_synth_AS"/>
</dbReference>
<evidence type="ECO:0000256" key="14">
    <source>
        <dbReference type="PIRNR" id="PIRNR000447"/>
    </source>
</evidence>
<dbReference type="Pfam" id="PF02801">
    <property type="entry name" value="Ketoacyl-synt_C"/>
    <property type="match status" value="1"/>
</dbReference>
<feature type="domain" description="Ketosynthase family 3 (KS3)" evidence="16">
    <location>
        <begin position="1"/>
        <end position="406"/>
    </location>
</feature>
<evidence type="ECO:0000256" key="3">
    <source>
        <dbReference type="ARBA" id="ARBA00012356"/>
    </source>
</evidence>
<comment type="catalytic activity">
    <reaction evidence="13 14">
        <text>a fatty acyl-[ACP] + malonyl-[ACP] + H(+) = a 3-oxoacyl-[ACP] + holo-[ACP] + CO2</text>
        <dbReference type="Rhea" id="RHEA:22836"/>
        <dbReference type="Rhea" id="RHEA-COMP:9623"/>
        <dbReference type="Rhea" id="RHEA-COMP:9685"/>
        <dbReference type="Rhea" id="RHEA-COMP:9916"/>
        <dbReference type="Rhea" id="RHEA-COMP:14125"/>
        <dbReference type="ChEBI" id="CHEBI:15378"/>
        <dbReference type="ChEBI" id="CHEBI:16526"/>
        <dbReference type="ChEBI" id="CHEBI:64479"/>
        <dbReference type="ChEBI" id="CHEBI:78449"/>
        <dbReference type="ChEBI" id="CHEBI:78776"/>
        <dbReference type="ChEBI" id="CHEBI:138651"/>
    </reaction>
</comment>
<dbReference type="CDD" id="cd00834">
    <property type="entry name" value="KAS_I_II"/>
    <property type="match status" value="1"/>
</dbReference>
<evidence type="ECO:0000256" key="11">
    <source>
        <dbReference type="ARBA" id="ARBA00024006"/>
    </source>
</evidence>
<evidence type="ECO:0000256" key="8">
    <source>
        <dbReference type="ARBA" id="ARBA00023098"/>
    </source>
</evidence>
<keyword evidence="18" id="KW-1185">Reference proteome</keyword>
<evidence type="ECO:0000256" key="2">
    <source>
        <dbReference type="ARBA" id="ARBA00008467"/>
    </source>
</evidence>
<dbReference type="PIRSF" id="PIRSF000447">
    <property type="entry name" value="KAS_II"/>
    <property type="match status" value="1"/>
</dbReference>
<dbReference type="InterPro" id="IPR017568">
    <property type="entry name" value="3-oxoacyl-ACP_synth-2"/>
</dbReference>
<name>A0ABR7NIA8_9FIRM</name>
<dbReference type="EC" id="2.3.1.179" evidence="3 14"/>
<organism evidence="17 18">
    <name type="scientific">Yanshouia hominis</name>
    <dbReference type="NCBI Taxonomy" id="2763673"/>
    <lineage>
        <taxon>Bacteria</taxon>
        <taxon>Bacillati</taxon>
        <taxon>Bacillota</taxon>
        <taxon>Clostridia</taxon>
        <taxon>Eubacteriales</taxon>
        <taxon>Oscillospiraceae</taxon>
        <taxon>Yanshouia</taxon>
    </lineage>
</organism>
<dbReference type="InterPro" id="IPR014031">
    <property type="entry name" value="Ketoacyl_synth_C"/>
</dbReference>
<reference evidence="17 18" key="1">
    <citation type="submission" date="2020-08" db="EMBL/GenBank/DDBJ databases">
        <title>Genome public.</title>
        <authorList>
            <person name="Liu C."/>
            <person name="Sun Q."/>
        </authorList>
    </citation>
    <scope>NUCLEOTIDE SEQUENCE [LARGE SCALE GENOMIC DNA]</scope>
    <source>
        <strain evidence="17 18">BX1</strain>
    </source>
</reference>
<dbReference type="Proteomes" id="UP000658131">
    <property type="component" value="Unassembled WGS sequence"/>
</dbReference>
<accession>A0ABR7NIA8</accession>
<dbReference type="InterPro" id="IPR000794">
    <property type="entry name" value="Beta-ketoacyl_synthase"/>
</dbReference>
<evidence type="ECO:0000313" key="18">
    <source>
        <dbReference type="Proteomes" id="UP000658131"/>
    </source>
</evidence>
<keyword evidence="8" id="KW-0443">Lipid metabolism</keyword>
<keyword evidence="5 14" id="KW-0444">Lipid biosynthesis</keyword>
<comment type="similarity">
    <text evidence="2 14 15">Belongs to the thiolase-like superfamily. Beta-ketoacyl-ACP synthases family.</text>
</comment>